<evidence type="ECO:0000256" key="1">
    <source>
        <dbReference type="ARBA" id="ARBA00004651"/>
    </source>
</evidence>
<accession>A0A7G7GCL6</accession>
<dbReference type="PANTHER" id="PTHR30250:SF30">
    <property type="entry name" value="LIPID III FLIPPASE"/>
    <property type="match status" value="1"/>
</dbReference>
<name>A0A7G7GCL6_9BACT</name>
<keyword evidence="2" id="KW-1003">Cell membrane</keyword>
<feature type="transmembrane region" description="Helical" evidence="6">
    <location>
        <begin position="145"/>
        <end position="164"/>
    </location>
</feature>
<comment type="subcellular location">
    <subcellularLocation>
        <location evidence="1">Cell membrane</location>
        <topology evidence="1">Multi-pass membrane protein</topology>
    </subcellularLocation>
</comment>
<feature type="transmembrane region" description="Helical" evidence="6">
    <location>
        <begin position="255"/>
        <end position="274"/>
    </location>
</feature>
<evidence type="ECO:0000256" key="6">
    <source>
        <dbReference type="SAM" id="Phobius"/>
    </source>
</evidence>
<proteinExistence type="predicted"/>
<feature type="transmembrane region" description="Helical" evidence="6">
    <location>
        <begin position="114"/>
        <end position="133"/>
    </location>
</feature>
<reference evidence="7 8" key="1">
    <citation type="journal article" date="2018" name="Int. J. Syst. Evol. Microbiol.">
        <title>Adhaeribacter swui sp. nov., isolated from wet mud.</title>
        <authorList>
            <person name="Kim D.U."/>
            <person name="Kim K.W."/>
            <person name="Kang M.S."/>
            <person name="Kim J.Y."/>
            <person name="Jang J.H."/>
            <person name="Kim M.K."/>
        </authorList>
    </citation>
    <scope>NUCLEOTIDE SEQUENCE [LARGE SCALE GENOMIC DNA]</scope>
    <source>
        <strain evidence="7 8">KCTC 52873</strain>
    </source>
</reference>
<dbReference type="GO" id="GO:0005886">
    <property type="term" value="C:plasma membrane"/>
    <property type="evidence" value="ECO:0007669"/>
    <property type="project" value="UniProtKB-SubCell"/>
</dbReference>
<keyword evidence="3 6" id="KW-0812">Transmembrane</keyword>
<sequence length="413" mass="46401">MFSFLKNSLLGVFSVGARLVSSFFLNKMVALYFGPAGIAQLAHFQNLLTFFTLVPNDGVSRGVIKYLAGSNKDSFTFRSYFRSGFYLTLLVFLVTAGLLFAARSYLLTYFPPQLSWFVLFLGGALLLVLQSFFNAVLMARHKNGLLVLVNTLVAVGVISYVALATVKLPISDFLNGYLLVMGVLGIVALPFSLQGLPKIKLFTPRISTTAWGHLCKFILMATSVLLFSKGLEYYIRDYLFRHYSVEQTGLWQGVVRVSDSYTALYTAVLAYAFYPKVAVMLPDAQKLKNFVQQAFKLLVPVIILGLTFIYLTQDYLFTWLLSSRFKAAQEFLPYQLAGDFCKLLSWLLANILVAQANFKIIFVFEAVSALFYLGSFYFFTDKHGLVGTTMAHCGHYGLFLALNLFYFRKLFTA</sequence>
<feature type="transmembrane region" description="Helical" evidence="6">
    <location>
        <begin position="385"/>
        <end position="407"/>
    </location>
</feature>
<gene>
    <name evidence="7" type="ORF">HUW51_20035</name>
</gene>
<evidence type="ECO:0008006" key="9">
    <source>
        <dbReference type="Google" id="ProtNLM"/>
    </source>
</evidence>
<evidence type="ECO:0000256" key="4">
    <source>
        <dbReference type="ARBA" id="ARBA00022989"/>
    </source>
</evidence>
<feature type="transmembrane region" description="Helical" evidence="6">
    <location>
        <begin position="360"/>
        <end position="379"/>
    </location>
</feature>
<dbReference type="PANTHER" id="PTHR30250">
    <property type="entry name" value="PST FAMILY PREDICTED COLANIC ACID TRANSPORTER"/>
    <property type="match status" value="1"/>
</dbReference>
<feature type="transmembrane region" description="Helical" evidence="6">
    <location>
        <begin position="84"/>
        <end position="102"/>
    </location>
</feature>
<evidence type="ECO:0000256" key="2">
    <source>
        <dbReference type="ARBA" id="ARBA00022475"/>
    </source>
</evidence>
<feature type="transmembrane region" description="Helical" evidence="6">
    <location>
        <begin position="294"/>
        <end position="311"/>
    </location>
</feature>
<organism evidence="7 8">
    <name type="scientific">Adhaeribacter swui</name>
    <dbReference type="NCBI Taxonomy" id="2086471"/>
    <lineage>
        <taxon>Bacteria</taxon>
        <taxon>Pseudomonadati</taxon>
        <taxon>Bacteroidota</taxon>
        <taxon>Cytophagia</taxon>
        <taxon>Cytophagales</taxon>
        <taxon>Hymenobacteraceae</taxon>
        <taxon>Adhaeribacter</taxon>
    </lineage>
</organism>
<dbReference type="AlphaFoldDB" id="A0A7G7GCL6"/>
<evidence type="ECO:0000256" key="5">
    <source>
        <dbReference type="ARBA" id="ARBA00023136"/>
    </source>
</evidence>
<dbReference type="RefSeq" id="WP_185271394.1">
    <property type="nucleotide sequence ID" value="NZ_CP055156.1"/>
</dbReference>
<dbReference type="InterPro" id="IPR050833">
    <property type="entry name" value="Poly_Biosynth_Transport"/>
</dbReference>
<evidence type="ECO:0000256" key="3">
    <source>
        <dbReference type="ARBA" id="ARBA00022692"/>
    </source>
</evidence>
<evidence type="ECO:0000313" key="8">
    <source>
        <dbReference type="Proteomes" id="UP000515237"/>
    </source>
</evidence>
<keyword evidence="5 6" id="KW-0472">Membrane</keyword>
<feature type="transmembrane region" description="Helical" evidence="6">
    <location>
        <begin position="176"/>
        <end position="196"/>
    </location>
</feature>
<dbReference type="Proteomes" id="UP000515237">
    <property type="component" value="Chromosome"/>
</dbReference>
<keyword evidence="4 6" id="KW-1133">Transmembrane helix</keyword>
<feature type="transmembrane region" description="Helical" evidence="6">
    <location>
        <begin position="217"/>
        <end position="235"/>
    </location>
</feature>
<dbReference type="KEGG" id="aswu:HUW51_20035"/>
<protein>
    <recommendedName>
        <fullName evidence="9">O-antigen translocase</fullName>
    </recommendedName>
</protein>
<evidence type="ECO:0000313" key="7">
    <source>
        <dbReference type="EMBL" id="QNF34900.1"/>
    </source>
</evidence>
<feature type="transmembrane region" description="Helical" evidence="6">
    <location>
        <begin position="331"/>
        <end position="353"/>
    </location>
</feature>
<keyword evidence="8" id="KW-1185">Reference proteome</keyword>
<dbReference type="EMBL" id="CP055156">
    <property type="protein sequence ID" value="QNF34900.1"/>
    <property type="molecule type" value="Genomic_DNA"/>
</dbReference>